<dbReference type="GO" id="GO:0000976">
    <property type="term" value="F:transcription cis-regulatory region binding"/>
    <property type="evidence" value="ECO:0007669"/>
    <property type="project" value="TreeGrafter"/>
</dbReference>
<keyword evidence="3" id="KW-0804">Transcription</keyword>
<dbReference type="PROSITE" id="PS50932">
    <property type="entry name" value="HTH_LACI_2"/>
    <property type="match status" value="1"/>
</dbReference>
<accession>A0A6B0TT15</accession>
<organism evidence="6 7">
    <name type="scientific">Oceanomicrobium pacificus</name>
    <dbReference type="NCBI Taxonomy" id="2692916"/>
    <lineage>
        <taxon>Bacteria</taxon>
        <taxon>Pseudomonadati</taxon>
        <taxon>Pseudomonadota</taxon>
        <taxon>Alphaproteobacteria</taxon>
        <taxon>Rhodobacterales</taxon>
        <taxon>Paracoccaceae</taxon>
        <taxon>Oceanomicrobium</taxon>
    </lineage>
</organism>
<dbReference type="Proteomes" id="UP000436016">
    <property type="component" value="Unassembled WGS sequence"/>
</dbReference>
<evidence type="ECO:0000256" key="1">
    <source>
        <dbReference type="ARBA" id="ARBA00023015"/>
    </source>
</evidence>
<dbReference type="SUPFAM" id="SSF53822">
    <property type="entry name" value="Periplasmic binding protein-like I"/>
    <property type="match status" value="1"/>
</dbReference>
<keyword evidence="7" id="KW-1185">Reference proteome</keyword>
<dbReference type="Pfam" id="PF00356">
    <property type="entry name" value="LacI"/>
    <property type="match status" value="1"/>
</dbReference>
<dbReference type="Pfam" id="PF13377">
    <property type="entry name" value="Peripla_BP_3"/>
    <property type="match status" value="1"/>
</dbReference>
<evidence type="ECO:0000259" key="5">
    <source>
        <dbReference type="PROSITE" id="PS50943"/>
    </source>
</evidence>
<protein>
    <submittedName>
        <fullName evidence="6">Substrate-binding domain-containing protein</fullName>
    </submittedName>
</protein>
<comment type="caution">
    <text evidence="6">The sequence shown here is derived from an EMBL/GenBank/DDBJ whole genome shotgun (WGS) entry which is preliminary data.</text>
</comment>
<dbReference type="InterPro" id="IPR028082">
    <property type="entry name" value="Peripla_BP_I"/>
</dbReference>
<reference evidence="6 7" key="1">
    <citation type="submission" date="2019-12" db="EMBL/GenBank/DDBJ databases">
        <title>Strain KN286 was isolated from seawater, which was collected from Caroline Seamount in the tropical western Pacific.</title>
        <authorList>
            <person name="Wang Q."/>
        </authorList>
    </citation>
    <scope>NUCLEOTIDE SEQUENCE [LARGE SCALE GENOMIC DNA]</scope>
    <source>
        <strain evidence="6 7">KN286</strain>
    </source>
</reference>
<dbReference type="EMBL" id="WUWG01000001">
    <property type="protein sequence ID" value="MXU64133.1"/>
    <property type="molecule type" value="Genomic_DNA"/>
</dbReference>
<evidence type="ECO:0000259" key="4">
    <source>
        <dbReference type="PROSITE" id="PS50932"/>
    </source>
</evidence>
<evidence type="ECO:0000313" key="7">
    <source>
        <dbReference type="Proteomes" id="UP000436016"/>
    </source>
</evidence>
<gene>
    <name evidence="6" type="ORF">GSH16_01640</name>
</gene>
<evidence type="ECO:0000256" key="3">
    <source>
        <dbReference type="ARBA" id="ARBA00023163"/>
    </source>
</evidence>
<keyword evidence="1" id="KW-0805">Transcription regulation</keyword>
<dbReference type="InterPro" id="IPR001387">
    <property type="entry name" value="Cro/C1-type_HTH"/>
</dbReference>
<dbReference type="CDD" id="cd20010">
    <property type="entry name" value="PBP1_AglR-like"/>
    <property type="match status" value="1"/>
</dbReference>
<dbReference type="CDD" id="cd01392">
    <property type="entry name" value="HTH_LacI"/>
    <property type="match status" value="1"/>
</dbReference>
<dbReference type="PANTHER" id="PTHR30146:SF109">
    <property type="entry name" value="HTH-TYPE TRANSCRIPTIONAL REGULATOR GALS"/>
    <property type="match status" value="1"/>
</dbReference>
<dbReference type="SUPFAM" id="SSF47413">
    <property type="entry name" value="lambda repressor-like DNA-binding domains"/>
    <property type="match status" value="1"/>
</dbReference>
<dbReference type="InterPro" id="IPR046335">
    <property type="entry name" value="LacI/GalR-like_sensor"/>
</dbReference>
<feature type="domain" description="HTH lacI-type" evidence="4">
    <location>
        <begin position="22"/>
        <end position="76"/>
    </location>
</feature>
<dbReference type="GO" id="GO:0003700">
    <property type="term" value="F:DNA-binding transcription factor activity"/>
    <property type="evidence" value="ECO:0007669"/>
    <property type="project" value="TreeGrafter"/>
</dbReference>
<sequence length="375" mass="39648">MSESAPETAKNTVREAQTERRVTINDLADALGLTKGTVSRALNGYTDISETTRHRVAAMAETMGYRASAQARAIRTGRAHSIGLVLNVDAGNAHKPFLTDFIDGISRAVSAENWTLTVATAISETDEMATYRRLLDEKKVDGFILPRTRIVDPRVDLLLRANMPFVLYGRTGEMEGCASVDVAGELAMRHAVELLSGLGHRKIGYVGGGAVYNYAPLRLEGFLDGMRRCGLAVDPDLITSGAMTPDEGHALAMRMLTRDAPPTAIVAALDQAALGVCAAAQACGLDVGRDLSVIGYDGIPEGAYARPPLTTFAVDRRAAGSALAGMLLARIRGTRAEDLRQLLEAQLVLRGSHGPPAGDSAALAARIEAATPATA</sequence>
<dbReference type="InterPro" id="IPR000843">
    <property type="entry name" value="HTH_LacI"/>
</dbReference>
<dbReference type="Gene3D" id="1.10.260.40">
    <property type="entry name" value="lambda repressor-like DNA-binding domains"/>
    <property type="match status" value="1"/>
</dbReference>
<dbReference type="SMART" id="SM00354">
    <property type="entry name" value="HTH_LACI"/>
    <property type="match status" value="1"/>
</dbReference>
<feature type="domain" description="HTH cro/C1-type" evidence="5">
    <location>
        <begin position="13"/>
        <end position="52"/>
    </location>
</feature>
<keyword evidence="2" id="KW-0238">DNA-binding</keyword>
<dbReference type="AlphaFoldDB" id="A0A6B0TT15"/>
<evidence type="ECO:0000256" key="2">
    <source>
        <dbReference type="ARBA" id="ARBA00023125"/>
    </source>
</evidence>
<dbReference type="PANTHER" id="PTHR30146">
    <property type="entry name" value="LACI-RELATED TRANSCRIPTIONAL REPRESSOR"/>
    <property type="match status" value="1"/>
</dbReference>
<dbReference type="PROSITE" id="PS50943">
    <property type="entry name" value="HTH_CROC1"/>
    <property type="match status" value="1"/>
</dbReference>
<dbReference type="Gene3D" id="3.40.50.2300">
    <property type="match status" value="2"/>
</dbReference>
<evidence type="ECO:0000313" key="6">
    <source>
        <dbReference type="EMBL" id="MXU64133.1"/>
    </source>
</evidence>
<dbReference type="InterPro" id="IPR010982">
    <property type="entry name" value="Lambda_DNA-bd_dom_sf"/>
</dbReference>
<name>A0A6B0TT15_9RHOB</name>
<proteinExistence type="predicted"/>